<feature type="transmembrane region" description="Helical" evidence="8">
    <location>
        <begin position="341"/>
        <end position="361"/>
    </location>
</feature>
<dbReference type="InterPro" id="IPR050277">
    <property type="entry name" value="Sodium:Solute_Symporter"/>
</dbReference>
<dbReference type="RefSeq" id="WP_183415669.1">
    <property type="nucleotide sequence ID" value="NZ_JACHXA010000002.1"/>
</dbReference>
<reference evidence="9 10" key="1">
    <citation type="submission" date="2020-08" db="EMBL/GenBank/DDBJ databases">
        <title>Genomic Encyclopedia of Type Strains, Phase III (KMG-III): the genomes of soil and plant-associated and newly described type strains.</title>
        <authorList>
            <person name="Whitman W."/>
        </authorList>
    </citation>
    <scope>NUCLEOTIDE SEQUENCE [LARGE SCALE GENOMIC DNA]</scope>
    <source>
        <strain evidence="9 10">CECT 8803</strain>
    </source>
</reference>
<comment type="caution">
    <text evidence="9">The sequence shown here is derived from an EMBL/GenBank/DDBJ whole genome shotgun (WGS) entry which is preliminary data.</text>
</comment>
<evidence type="ECO:0000256" key="1">
    <source>
        <dbReference type="ARBA" id="ARBA00004141"/>
    </source>
</evidence>
<comment type="similarity">
    <text evidence="2 7">Belongs to the sodium:solute symporter (SSF) (TC 2.A.21) family.</text>
</comment>
<gene>
    <name evidence="9" type="ORF">FHR98_001150</name>
</gene>
<feature type="transmembrane region" description="Helical" evidence="8">
    <location>
        <begin position="89"/>
        <end position="114"/>
    </location>
</feature>
<dbReference type="PANTHER" id="PTHR48086:SF5">
    <property type="entry name" value="NA(+):SOLUTE SYMPORTER (SSF FAMILY)"/>
    <property type="match status" value="1"/>
</dbReference>
<feature type="transmembrane region" description="Helical" evidence="8">
    <location>
        <begin position="509"/>
        <end position="531"/>
    </location>
</feature>
<evidence type="ECO:0000256" key="7">
    <source>
        <dbReference type="RuleBase" id="RU362091"/>
    </source>
</evidence>
<keyword evidence="10" id="KW-1185">Reference proteome</keyword>
<dbReference type="NCBIfam" id="TIGR03648">
    <property type="entry name" value="Na_symport_lg"/>
    <property type="match status" value="1"/>
</dbReference>
<feature type="transmembrane region" description="Helical" evidence="8">
    <location>
        <begin position="307"/>
        <end position="329"/>
    </location>
</feature>
<dbReference type="InterPro" id="IPR019899">
    <property type="entry name" value="Na/solute_symporter_VC_2705"/>
</dbReference>
<evidence type="ECO:0000313" key="9">
    <source>
        <dbReference type="EMBL" id="MBB3064878.1"/>
    </source>
</evidence>
<keyword evidence="3" id="KW-0813">Transport</keyword>
<feature type="transmembrane region" description="Helical" evidence="8">
    <location>
        <begin position="49"/>
        <end position="68"/>
    </location>
</feature>
<dbReference type="InterPro" id="IPR001734">
    <property type="entry name" value="Na/solute_symporter"/>
</dbReference>
<feature type="transmembrane region" description="Helical" evidence="8">
    <location>
        <begin position="226"/>
        <end position="244"/>
    </location>
</feature>
<evidence type="ECO:0000256" key="4">
    <source>
        <dbReference type="ARBA" id="ARBA00022692"/>
    </source>
</evidence>
<evidence type="ECO:0000256" key="6">
    <source>
        <dbReference type="ARBA" id="ARBA00023136"/>
    </source>
</evidence>
<feature type="transmembrane region" description="Helical" evidence="8">
    <location>
        <begin position="538"/>
        <end position="555"/>
    </location>
</feature>
<keyword evidence="5 8" id="KW-1133">Transmembrane helix</keyword>
<feature type="transmembrane region" description="Helical" evidence="8">
    <location>
        <begin position="433"/>
        <end position="462"/>
    </location>
</feature>
<feature type="transmembrane region" description="Helical" evidence="8">
    <location>
        <begin position="120"/>
        <end position="142"/>
    </location>
</feature>
<dbReference type="InterPro" id="IPR038377">
    <property type="entry name" value="Na/Glc_symporter_sf"/>
</dbReference>
<feature type="transmembrane region" description="Helical" evidence="8">
    <location>
        <begin position="575"/>
        <end position="592"/>
    </location>
</feature>
<evidence type="ECO:0000256" key="8">
    <source>
        <dbReference type="SAM" id="Phobius"/>
    </source>
</evidence>
<dbReference type="EMBL" id="JACHXA010000002">
    <property type="protein sequence ID" value="MBB3064878.1"/>
    <property type="molecule type" value="Genomic_DNA"/>
</dbReference>
<evidence type="ECO:0000256" key="3">
    <source>
        <dbReference type="ARBA" id="ARBA00022448"/>
    </source>
</evidence>
<dbReference type="CDD" id="cd11480">
    <property type="entry name" value="SLC5sbd_u4"/>
    <property type="match status" value="1"/>
</dbReference>
<dbReference type="PROSITE" id="PS50283">
    <property type="entry name" value="NA_SOLUT_SYMP_3"/>
    <property type="match status" value="1"/>
</dbReference>
<protein>
    <submittedName>
        <fullName evidence="9">Cation/acetate symporter</fullName>
    </submittedName>
</protein>
<evidence type="ECO:0000313" key="10">
    <source>
        <dbReference type="Proteomes" id="UP000581135"/>
    </source>
</evidence>
<comment type="subcellular location">
    <subcellularLocation>
        <location evidence="1">Membrane</location>
        <topology evidence="1">Multi-pass membrane protein</topology>
    </subcellularLocation>
</comment>
<sequence>MSNVNDPFGGLFRMKGNFIDNLPKIYGFYTGGFLLFFALMAVLETMGVSADVIGILFLSFTIFIYALIGWLSRTMQVDAYYVAGRQVPAVFNGMATAADWMSGASFVAMAGGIYFGGHGYLAFVVGWTGGYVLVSVLMAPYLRKFGCYTVPDFIGTRYGGNLTRFLAVLVLVIASFTYVTAQINATGTIASRALQIPFEVGVWFGLISILLCSMLGGMRAVTWTQVAQYIVLIIAYLLPVFWMSNKQGFGVIPQFVYGDAVARIQELEGMLQVGMAPAEGAASTFPGLKALTTLHADTGGGLAAWKFVTLAAAMMLGTASLPHILMRYFTTPSVKAARNSVTWSLVFIFLLYFTAPALATFTKLQIMDPNLATSIIGKAIADVNAIEWIQRWSEVGMLAVADGNGDGILQINELFIRGDIVVLATPEIAGLPYVISGLVAAGGMAAAMSTADGLLLAIANALSHDLYYKIIDPKAETRKRLVVARVLLIVIGAAGAAVASLKLTGILGAVAWAFCFAMSGLFFPLVLGVWWKRANRPGAIAGMAVGLGVGSWYLYMVKFAGMTPWIGLDDLRFGIVGAAASLIAMVVVTLMTKEPDAETQAMVDEVRVPSGDTILGSQH</sequence>
<keyword evidence="4 8" id="KW-0812">Transmembrane</keyword>
<dbReference type="Proteomes" id="UP000581135">
    <property type="component" value="Unassembled WGS sequence"/>
</dbReference>
<dbReference type="Pfam" id="PF00474">
    <property type="entry name" value="SSF"/>
    <property type="match status" value="2"/>
</dbReference>
<accession>A0A839SRF7</accession>
<feature type="transmembrane region" description="Helical" evidence="8">
    <location>
        <begin position="25"/>
        <end position="43"/>
    </location>
</feature>
<dbReference type="Gene3D" id="1.20.1730.10">
    <property type="entry name" value="Sodium/glucose cotransporter"/>
    <property type="match status" value="1"/>
</dbReference>
<feature type="transmembrane region" description="Helical" evidence="8">
    <location>
        <begin position="193"/>
        <end position="214"/>
    </location>
</feature>
<dbReference type="AlphaFoldDB" id="A0A839SRF7"/>
<dbReference type="GO" id="GO:0022857">
    <property type="term" value="F:transmembrane transporter activity"/>
    <property type="evidence" value="ECO:0007669"/>
    <property type="project" value="InterPro"/>
</dbReference>
<dbReference type="GO" id="GO:0005886">
    <property type="term" value="C:plasma membrane"/>
    <property type="evidence" value="ECO:0007669"/>
    <property type="project" value="TreeGrafter"/>
</dbReference>
<proteinExistence type="inferred from homology"/>
<feature type="transmembrane region" description="Helical" evidence="8">
    <location>
        <begin position="162"/>
        <end position="181"/>
    </location>
</feature>
<organism evidence="9 10">
    <name type="scientific">Limibacillus halophilus</name>
    <dbReference type="NCBI Taxonomy" id="1579333"/>
    <lineage>
        <taxon>Bacteria</taxon>
        <taxon>Pseudomonadati</taxon>
        <taxon>Pseudomonadota</taxon>
        <taxon>Alphaproteobacteria</taxon>
        <taxon>Rhodospirillales</taxon>
        <taxon>Rhodovibrionaceae</taxon>
        <taxon>Limibacillus</taxon>
    </lineage>
</organism>
<name>A0A839SRF7_9PROT</name>
<evidence type="ECO:0000256" key="2">
    <source>
        <dbReference type="ARBA" id="ARBA00006434"/>
    </source>
</evidence>
<keyword evidence="6 8" id="KW-0472">Membrane</keyword>
<dbReference type="PANTHER" id="PTHR48086">
    <property type="entry name" value="SODIUM/PROLINE SYMPORTER-RELATED"/>
    <property type="match status" value="1"/>
</dbReference>
<evidence type="ECO:0000256" key="5">
    <source>
        <dbReference type="ARBA" id="ARBA00022989"/>
    </source>
</evidence>
<feature type="transmembrane region" description="Helical" evidence="8">
    <location>
        <begin position="482"/>
        <end position="503"/>
    </location>
</feature>